<dbReference type="Pfam" id="PF01915">
    <property type="entry name" value="Glyco_hydro_3_C"/>
    <property type="match status" value="1"/>
</dbReference>
<keyword evidence="6" id="KW-1185">Reference proteome</keyword>
<dbReference type="Gene3D" id="3.40.50.1700">
    <property type="entry name" value="Glycoside hydrolase family 3 C-terminal domain"/>
    <property type="match status" value="1"/>
</dbReference>
<evidence type="ECO:0000256" key="2">
    <source>
        <dbReference type="ARBA" id="ARBA00022801"/>
    </source>
</evidence>
<proteinExistence type="inferred from homology"/>
<dbReference type="AlphaFoldDB" id="A0A6N7XP53"/>
<sequence>MQMDVEGILRAMTLEQKCALLSGGKPFSTRAFPSLGIPSLEFSDGPHGLRHQSSDADNLGLGASDPATCFPTAATMAQTWDTDLAEEIGEALAEEAASMGINVVLGPGLNIKRNPLCGRNFEYFSEDPLVSGRMAAAYVRGIQSRGLGACPKHFAVNSQETRRQSSDSVVDERTLREVYLAGFEECVRASHPMAIMSSYNMVNGTYASENRHLLRDVLRDEWGFDGAVVTDWGASNDHPAGVSAGCTIEMPAPNDCSIRELVLAVRAGRVSQADLDDRVREALTLILRTDRAKSNYHGGYDADAHHRLARRAAEEGIVLLKNDAPADAWEGDAPTAAEADGTASGRVSPRTSPLLPLAPHTKVALVGDFARAPRYQGAGSSLVNATRVESLLDIMRADDRLDLVGYEPGFERSGRANPQKAAAAVDLARRAEVVILCLGLDESREVEGLDRTNMRVSSNQVSLLRAVFAANPNVVVLLSAGSCVEVPWQTHAPAILYLALGGQAGASAALEVVTGAVSPSGRLAETWPVRLEDVPSFGNFPSLQRTAEYREGPYVGYRYYQTAHVPVAYPFGYGLGYTRFEYSDLVVSKDEASFVVANVGRREGTDVAQVYVGLPGAAVFAPQVQLRGWARVSLAAGESRRVAVPLGPRAFQYFNVETNAWETEGGSYLVSVGASAADLRLQAEVEVAGSGAPNPYAGLRLSAYQSGRVAGVDDAQFSALLGRVIPSPRIPIDANLTLRDLTRTHSPVMWAAGKVADTYCGRQLARDSFDPNVAFAYNMPLRALPKMGLPVTKAAIDALVLEARGAWVVGAAVALAKRRRWPLGVCLYLAAAAEVGGLVANGAFEALLKRQSVEG</sequence>
<dbReference type="InterPro" id="IPR001764">
    <property type="entry name" value="Glyco_hydro_3_N"/>
</dbReference>
<dbReference type="InterPro" id="IPR036962">
    <property type="entry name" value="Glyco_hydro_3_N_sf"/>
</dbReference>
<dbReference type="InterPro" id="IPR026891">
    <property type="entry name" value="Fn3-like"/>
</dbReference>
<keyword evidence="2 5" id="KW-0378">Hydrolase</keyword>
<evidence type="ECO:0000313" key="6">
    <source>
        <dbReference type="Proteomes" id="UP000469325"/>
    </source>
</evidence>
<dbReference type="InterPro" id="IPR013783">
    <property type="entry name" value="Ig-like_fold"/>
</dbReference>
<feature type="domain" description="Fibronectin type III-like" evidence="4">
    <location>
        <begin position="606"/>
        <end position="676"/>
    </location>
</feature>
<organism evidence="5 6">
    <name type="scientific">Olsenella porci</name>
    <dbReference type="NCBI Taxonomy" id="2652279"/>
    <lineage>
        <taxon>Bacteria</taxon>
        <taxon>Bacillati</taxon>
        <taxon>Actinomycetota</taxon>
        <taxon>Coriobacteriia</taxon>
        <taxon>Coriobacteriales</taxon>
        <taxon>Atopobiaceae</taxon>
        <taxon>Olsenella</taxon>
    </lineage>
</organism>
<dbReference type="InterPro" id="IPR017853">
    <property type="entry name" value="GH"/>
</dbReference>
<evidence type="ECO:0000256" key="1">
    <source>
        <dbReference type="ARBA" id="ARBA00005336"/>
    </source>
</evidence>
<dbReference type="Gene3D" id="2.60.40.10">
    <property type="entry name" value="Immunoglobulins"/>
    <property type="match status" value="1"/>
</dbReference>
<gene>
    <name evidence="5" type="ORF">FYJ68_01060</name>
</gene>
<dbReference type="InterPro" id="IPR050288">
    <property type="entry name" value="Cellulose_deg_GH3"/>
</dbReference>
<evidence type="ECO:0000256" key="3">
    <source>
        <dbReference type="SAM" id="MobiDB-lite"/>
    </source>
</evidence>
<accession>A0A6N7XP53</accession>
<dbReference type="PANTHER" id="PTHR42715">
    <property type="entry name" value="BETA-GLUCOSIDASE"/>
    <property type="match status" value="1"/>
</dbReference>
<protein>
    <submittedName>
        <fullName evidence="5">Glycosyl hydrolase</fullName>
    </submittedName>
</protein>
<dbReference type="GO" id="GO:0005975">
    <property type="term" value="P:carbohydrate metabolic process"/>
    <property type="evidence" value="ECO:0007669"/>
    <property type="project" value="InterPro"/>
</dbReference>
<evidence type="ECO:0000259" key="4">
    <source>
        <dbReference type="SMART" id="SM01217"/>
    </source>
</evidence>
<dbReference type="Pfam" id="PF14310">
    <property type="entry name" value="Fn3-like"/>
    <property type="match status" value="1"/>
</dbReference>
<dbReference type="Gene3D" id="3.20.20.300">
    <property type="entry name" value="Glycoside hydrolase, family 3, N-terminal domain"/>
    <property type="match status" value="1"/>
</dbReference>
<dbReference type="Pfam" id="PF00933">
    <property type="entry name" value="Glyco_hydro_3"/>
    <property type="match status" value="1"/>
</dbReference>
<feature type="region of interest" description="Disordered" evidence="3">
    <location>
        <begin position="329"/>
        <end position="354"/>
    </location>
</feature>
<evidence type="ECO:0000313" key="5">
    <source>
        <dbReference type="EMBL" id="MST71709.1"/>
    </source>
</evidence>
<dbReference type="PANTHER" id="PTHR42715:SF10">
    <property type="entry name" value="BETA-GLUCOSIDASE"/>
    <property type="match status" value="1"/>
</dbReference>
<dbReference type="GO" id="GO:0004553">
    <property type="term" value="F:hydrolase activity, hydrolyzing O-glycosyl compounds"/>
    <property type="evidence" value="ECO:0007669"/>
    <property type="project" value="InterPro"/>
</dbReference>
<dbReference type="SUPFAM" id="SSF52279">
    <property type="entry name" value="Beta-D-glucan exohydrolase, C-terminal domain"/>
    <property type="match status" value="1"/>
</dbReference>
<dbReference type="InterPro" id="IPR036881">
    <property type="entry name" value="Glyco_hydro_3_C_sf"/>
</dbReference>
<comment type="similarity">
    <text evidence="1">Belongs to the glycosyl hydrolase 3 family.</text>
</comment>
<dbReference type="SUPFAM" id="SSF51445">
    <property type="entry name" value="(Trans)glycosidases"/>
    <property type="match status" value="1"/>
</dbReference>
<dbReference type="InterPro" id="IPR002772">
    <property type="entry name" value="Glyco_hydro_3_C"/>
</dbReference>
<dbReference type="SMART" id="SM01217">
    <property type="entry name" value="Fn3_like"/>
    <property type="match status" value="1"/>
</dbReference>
<dbReference type="Proteomes" id="UP000469325">
    <property type="component" value="Unassembled WGS sequence"/>
</dbReference>
<comment type="caution">
    <text evidence="5">The sequence shown here is derived from an EMBL/GenBank/DDBJ whole genome shotgun (WGS) entry which is preliminary data.</text>
</comment>
<dbReference type="EMBL" id="VUNC01000001">
    <property type="protein sequence ID" value="MST71709.1"/>
    <property type="molecule type" value="Genomic_DNA"/>
</dbReference>
<dbReference type="PRINTS" id="PR00133">
    <property type="entry name" value="GLHYDRLASE3"/>
</dbReference>
<name>A0A6N7XP53_9ACTN</name>
<reference evidence="5 6" key="1">
    <citation type="submission" date="2019-08" db="EMBL/GenBank/DDBJ databases">
        <title>In-depth cultivation of the pig gut microbiome towards novel bacterial diversity and tailored functional studies.</title>
        <authorList>
            <person name="Wylensek D."/>
            <person name="Hitch T.C.A."/>
            <person name="Clavel T."/>
        </authorList>
    </citation>
    <scope>NUCLEOTIDE SEQUENCE [LARGE SCALE GENOMIC DNA]</scope>
    <source>
        <strain evidence="5 6">CA-Schmier-601-WT-1</strain>
    </source>
</reference>